<reference evidence="5 6" key="1">
    <citation type="submission" date="2023-03" db="EMBL/GenBank/DDBJ databases">
        <title>WGS of Gossypium arboreum.</title>
        <authorList>
            <person name="Yu D."/>
        </authorList>
    </citation>
    <scope>NUCLEOTIDE SEQUENCE [LARGE SCALE GENOMIC DNA]</scope>
    <source>
        <tissue evidence="5">Leaf</tissue>
    </source>
</reference>
<dbReference type="InterPro" id="IPR020834">
    <property type="entry name" value="LipOase_CS"/>
</dbReference>
<keyword evidence="6" id="KW-1185">Reference proteome</keyword>
<keyword evidence="2" id="KW-0223">Dioxygenase</keyword>
<evidence type="ECO:0000256" key="1">
    <source>
        <dbReference type="ARBA" id="ARBA00022723"/>
    </source>
</evidence>
<evidence type="ECO:0000313" key="6">
    <source>
        <dbReference type="Proteomes" id="UP001358586"/>
    </source>
</evidence>
<evidence type="ECO:0000313" key="5">
    <source>
        <dbReference type="EMBL" id="KAK5833888.1"/>
    </source>
</evidence>
<sequence length="200" mass="22878">MEPFVIVMNRQFSVVHPIYKLLYPHFWDTMNINAFTRKILINGGGVLELTSFSGKGVAVDDESSPNGLRLLIKDYPYTVDGLEIWFAIEKWVKDYYSFYYKIDEMTLLGISFIEILSRHSSDEVYLGQRAILEGTSDKTPLAAFDEFEKWLFGIEERIVEMKNNEQLKNRVGPINMPYTLLYPTSEGGLTGKGIPNSVSI</sequence>
<accession>A0ABR0Q4S2</accession>
<dbReference type="PANTHER" id="PTHR11771">
    <property type="entry name" value="LIPOXYGENASE"/>
    <property type="match status" value="1"/>
</dbReference>
<name>A0ABR0Q4S2_GOSAR</name>
<dbReference type="SUPFAM" id="SSF48484">
    <property type="entry name" value="Lipoxigenase"/>
    <property type="match status" value="1"/>
</dbReference>
<feature type="domain" description="Lipoxygenase" evidence="4">
    <location>
        <begin position="1"/>
        <end position="104"/>
    </location>
</feature>
<dbReference type="InterPro" id="IPR000907">
    <property type="entry name" value="LipOase"/>
</dbReference>
<keyword evidence="1" id="KW-0479">Metal-binding</keyword>
<comment type="caution">
    <text evidence="5">The sequence shown here is derived from an EMBL/GenBank/DDBJ whole genome shotgun (WGS) entry which is preliminary data.</text>
</comment>
<evidence type="ECO:0000256" key="2">
    <source>
        <dbReference type="ARBA" id="ARBA00022964"/>
    </source>
</evidence>
<dbReference type="Proteomes" id="UP001358586">
    <property type="component" value="Chromosome 5"/>
</dbReference>
<dbReference type="PROSITE" id="PS51393">
    <property type="entry name" value="LIPOXYGENASE_3"/>
    <property type="match status" value="2"/>
</dbReference>
<dbReference type="Pfam" id="PF00305">
    <property type="entry name" value="Lipoxygenase"/>
    <property type="match status" value="2"/>
</dbReference>
<evidence type="ECO:0000256" key="3">
    <source>
        <dbReference type="ARBA" id="ARBA00023002"/>
    </source>
</evidence>
<feature type="domain" description="Lipoxygenase" evidence="4">
    <location>
        <begin position="106"/>
        <end position="200"/>
    </location>
</feature>
<protein>
    <recommendedName>
        <fullName evidence="4">Lipoxygenase domain-containing protein</fullName>
    </recommendedName>
</protein>
<dbReference type="PROSITE" id="PS00081">
    <property type="entry name" value="LIPOXYGENASE_2"/>
    <property type="match status" value="1"/>
</dbReference>
<evidence type="ECO:0000259" key="4">
    <source>
        <dbReference type="PROSITE" id="PS51393"/>
    </source>
</evidence>
<dbReference type="InterPro" id="IPR013819">
    <property type="entry name" value="LipOase_C"/>
</dbReference>
<dbReference type="Gene3D" id="1.20.245.10">
    <property type="entry name" value="Lipoxygenase-1, Domain 5"/>
    <property type="match status" value="3"/>
</dbReference>
<proteinExistence type="predicted"/>
<organism evidence="5 6">
    <name type="scientific">Gossypium arboreum</name>
    <name type="common">Tree cotton</name>
    <name type="synonym">Gossypium nanking</name>
    <dbReference type="NCBI Taxonomy" id="29729"/>
    <lineage>
        <taxon>Eukaryota</taxon>
        <taxon>Viridiplantae</taxon>
        <taxon>Streptophyta</taxon>
        <taxon>Embryophyta</taxon>
        <taxon>Tracheophyta</taxon>
        <taxon>Spermatophyta</taxon>
        <taxon>Magnoliopsida</taxon>
        <taxon>eudicotyledons</taxon>
        <taxon>Gunneridae</taxon>
        <taxon>Pentapetalae</taxon>
        <taxon>rosids</taxon>
        <taxon>malvids</taxon>
        <taxon>Malvales</taxon>
        <taxon>Malvaceae</taxon>
        <taxon>Malvoideae</taxon>
        <taxon>Gossypium</taxon>
    </lineage>
</organism>
<keyword evidence="3" id="KW-0560">Oxidoreductase</keyword>
<dbReference type="InterPro" id="IPR036226">
    <property type="entry name" value="LipOase_C_sf"/>
</dbReference>
<gene>
    <name evidence="5" type="ORF">PVK06_017754</name>
</gene>
<dbReference type="EMBL" id="JARKNE010000005">
    <property type="protein sequence ID" value="KAK5833888.1"/>
    <property type="molecule type" value="Genomic_DNA"/>
</dbReference>